<reference evidence="1 2" key="1">
    <citation type="submission" date="2021-06" db="EMBL/GenBank/DDBJ databases">
        <title>Chromosome-level genome assembly of the red-tail catfish (Hemibagrus wyckioides).</title>
        <authorList>
            <person name="Shao F."/>
        </authorList>
    </citation>
    <scope>NUCLEOTIDE SEQUENCE [LARGE SCALE GENOMIC DNA]</scope>
    <source>
        <strain evidence="1">EC202008001</strain>
        <tissue evidence="1">Blood</tissue>
    </source>
</reference>
<evidence type="ECO:0000313" key="1">
    <source>
        <dbReference type="EMBL" id="KAG7332032.1"/>
    </source>
</evidence>
<name>A0A9D3SPU1_9TELE</name>
<sequence>MRRPLAVGLHKAARAESLVVEETEEEEEDKEKAFRDSVCPVAVGYGLCEKHRGKERKLPSTLIFSLDR</sequence>
<gene>
    <name evidence="1" type="ORF">KOW79_003866</name>
</gene>
<dbReference type="Proteomes" id="UP000824219">
    <property type="component" value="Linkage Group LG05"/>
</dbReference>
<evidence type="ECO:0000313" key="2">
    <source>
        <dbReference type="Proteomes" id="UP000824219"/>
    </source>
</evidence>
<dbReference type="AlphaFoldDB" id="A0A9D3SPU1"/>
<proteinExistence type="predicted"/>
<accession>A0A9D3SPU1</accession>
<organism evidence="1 2">
    <name type="scientific">Hemibagrus wyckioides</name>
    <dbReference type="NCBI Taxonomy" id="337641"/>
    <lineage>
        <taxon>Eukaryota</taxon>
        <taxon>Metazoa</taxon>
        <taxon>Chordata</taxon>
        <taxon>Craniata</taxon>
        <taxon>Vertebrata</taxon>
        <taxon>Euteleostomi</taxon>
        <taxon>Actinopterygii</taxon>
        <taxon>Neopterygii</taxon>
        <taxon>Teleostei</taxon>
        <taxon>Ostariophysi</taxon>
        <taxon>Siluriformes</taxon>
        <taxon>Bagridae</taxon>
        <taxon>Hemibagrus</taxon>
    </lineage>
</organism>
<comment type="caution">
    <text evidence="1">The sequence shown here is derived from an EMBL/GenBank/DDBJ whole genome shotgun (WGS) entry which is preliminary data.</text>
</comment>
<dbReference type="EMBL" id="JAHKSW010000005">
    <property type="protein sequence ID" value="KAG7332032.1"/>
    <property type="molecule type" value="Genomic_DNA"/>
</dbReference>
<protein>
    <submittedName>
        <fullName evidence="1">Uncharacterized protein</fullName>
    </submittedName>
</protein>
<keyword evidence="2" id="KW-1185">Reference proteome</keyword>